<reference evidence="1 2" key="1">
    <citation type="submission" date="2019-12" db="EMBL/GenBank/DDBJ databases">
        <title>Genomic-based taxomic classification of the family Erythrobacteraceae.</title>
        <authorList>
            <person name="Xu L."/>
        </authorList>
    </citation>
    <scope>NUCLEOTIDE SEQUENCE [LARGE SCALE GENOMIC DNA]</scope>
    <source>
        <strain evidence="1 2">JCM 16339</strain>
    </source>
</reference>
<comment type="caution">
    <text evidence="1">The sequence shown here is derived from an EMBL/GenBank/DDBJ whole genome shotgun (WGS) entry which is preliminary data.</text>
</comment>
<proteinExistence type="predicted"/>
<sequence length="658" mass="70313">MPEGQPMLSTISPSGAWTGTAGSGFVAAPADPVRTTAKPVCRLLVPPNQYFTDELTVGVIAAANHNGSLLANLGLVKVVAHFEGASVDIMAPSFHTFADANGKPVTYFGWWVSLKKPVGVAGHANLYFEAVPKDATMQHRVMGPYQFSPQAALHDRYYTIQPSLPNDIPNGRFMDFNQLFYNMANNASLRGQNPHVQILEAGTYDLPTWMGTYQGQGYLTIEADVPVTIGRASSGLMRPRWDGIHFKGENITLDMVNIQQLYHEGSARRHWLDGITITDSAGNYYLVNKGQKISTGVRYGGIFTECDISNVQDYCNGSTLVRGCHIHDGCRDVMSDATCMVDNTITNWTSKEWREEVPALSVQYTGAGATATLALSGANDAISRTFTAKVGGVSVGTYVVVNNNPAGNYDVSDVVAWLNGLTDWTATTLDDTRRATALGKAGSAGAAFGDTDVKTAPLTLIAMFDQHSDLWQSGTSLDNIVMWGLRCWDMGTQNIYMGSASGMRDVLVANNSFHLDPTNPEATVIFHQLSGAQSHFMVAHNSSANQAMYLRVDITGSFKYNPDGYCLMSNNVFPGFVVSGTPDADLVMADNHMHGGAGIPDGATGTTTGGTAASLFADAANGDFTPAGELLTNLKVPILKIDLVGSDRGATAAAGALR</sequence>
<evidence type="ECO:0000313" key="1">
    <source>
        <dbReference type="EMBL" id="MXO88434.1"/>
    </source>
</evidence>
<organism evidence="1 2">
    <name type="scientific">Alteraurantiacibacter aestuarii</name>
    <dbReference type="NCBI Taxonomy" id="650004"/>
    <lineage>
        <taxon>Bacteria</taxon>
        <taxon>Pseudomonadati</taxon>
        <taxon>Pseudomonadota</taxon>
        <taxon>Alphaproteobacteria</taxon>
        <taxon>Sphingomonadales</taxon>
        <taxon>Erythrobacteraceae</taxon>
        <taxon>Alteraurantiacibacter</taxon>
    </lineage>
</organism>
<keyword evidence="2" id="KW-1185">Reference proteome</keyword>
<accession>A0A844ZLJ1</accession>
<gene>
    <name evidence="1" type="ORF">GRI32_06740</name>
</gene>
<dbReference type="RefSeq" id="WP_160590640.1">
    <property type="nucleotide sequence ID" value="NZ_BAAAFP010000001.1"/>
</dbReference>
<dbReference type="OrthoDB" id="7498487at2"/>
<dbReference type="AlphaFoldDB" id="A0A844ZLJ1"/>
<dbReference type="EMBL" id="WTYY01000003">
    <property type="protein sequence ID" value="MXO88434.1"/>
    <property type="molecule type" value="Genomic_DNA"/>
</dbReference>
<protein>
    <submittedName>
        <fullName evidence="1">Uncharacterized protein</fullName>
    </submittedName>
</protein>
<name>A0A844ZLJ1_9SPHN</name>
<dbReference type="Proteomes" id="UP000435243">
    <property type="component" value="Unassembled WGS sequence"/>
</dbReference>
<evidence type="ECO:0000313" key="2">
    <source>
        <dbReference type="Proteomes" id="UP000435243"/>
    </source>
</evidence>